<evidence type="ECO:0000259" key="5">
    <source>
        <dbReference type="Pfam" id="PF03443"/>
    </source>
</evidence>
<dbReference type="GO" id="GO:0005576">
    <property type="term" value="C:extracellular region"/>
    <property type="evidence" value="ECO:0007669"/>
    <property type="project" value="UniProtKB-SubCell"/>
</dbReference>
<dbReference type="GO" id="GO:0008810">
    <property type="term" value="F:cellulase activity"/>
    <property type="evidence" value="ECO:0007669"/>
    <property type="project" value="UniProtKB-UniRule"/>
</dbReference>
<dbReference type="CDD" id="cd21175">
    <property type="entry name" value="LPMO_AA9"/>
    <property type="match status" value="1"/>
</dbReference>
<dbReference type="STRING" id="1314674.A0A0D7AYH5"/>
<keyword evidence="4" id="KW-0732">Signal</keyword>
<dbReference type="Proteomes" id="UP000054007">
    <property type="component" value="Unassembled WGS sequence"/>
</dbReference>
<dbReference type="PANTHER" id="PTHR33353">
    <property type="entry name" value="PUTATIVE (AFU_ORTHOLOGUE AFUA_1G12560)-RELATED"/>
    <property type="match status" value="1"/>
</dbReference>
<keyword evidence="1 2" id="KW-1015">Disulfide bond</keyword>
<reference evidence="6 7" key="1">
    <citation type="journal article" date="2015" name="Fungal Genet. Biol.">
        <title>Evolution of novel wood decay mechanisms in Agaricales revealed by the genome sequences of Fistulina hepatica and Cylindrobasidium torrendii.</title>
        <authorList>
            <person name="Floudas D."/>
            <person name="Held B.W."/>
            <person name="Riley R."/>
            <person name="Nagy L.G."/>
            <person name="Koehler G."/>
            <person name="Ransdell A.S."/>
            <person name="Younus H."/>
            <person name="Chow J."/>
            <person name="Chiniquy J."/>
            <person name="Lipzen A."/>
            <person name="Tritt A."/>
            <person name="Sun H."/>
            <person name="Haridas S."/>
            <person name="LaButti K."/>
            <person name="Ohm R.A."/>
            <person name="Kues U."/>
            <person name="Blanchette R.A."/>
            <person name="Grigoriev I.V."/>
            <person name="Minto R.E."/>
            <person name="Hibbett D.S."/>
        </authorList>
    </citation>
    <scope>NUCLEOTIDE SEQUENCE [LARGE SCALE GENOMIC DNA]</scope>
    <source>
        <strain evidence="6 7">FP15055 ss-10</strain>
    </source>
</reference>
<feature type="compositionally biased region" description="Low complexity" evidence="3">
    <location>
        <begin position="230"/>
        <end position="328"/>
    </location>
</feature>
<keyword evidence="6" id="KW-0503">Monooxygenase</keyword>
<comment type="subcellular location">
    <subcellularLocation>
        <location evidence="2">Secreted</location>
    </subcellularLocation>
</comment>
<evidence type="ECO:0000256" key="4">
    <source>
        <dbReference type="SAM" id="SignalP"/>
    </source>
</evidence>
<dbReference type="InterPro" id="IPR049892">
    <property type="entry name" value="AA9"/>
</dbReference>
<dbReference type="GO" id="GO:0004497">
    <property type="term" value="F:monooxygenase activity"/>
    <property type="evidence" value="ECO:0007669"/>
    <property type="project" value="UniProtKB-KW"/>
</dbReference>
<dbReference type="InterPro" id="IPR005103">
    <property type="entry name" value="AA9_LPMO"/>
</dbReference>
<proteinExistence type="predicted"/>
<dbReference type="Gene3D" id="2.70.50.70">
    <property type="match status" value="1"/>
</dbReference>
<dbReference type="AlphaFoldDB" id="A0A0D7AYH5"/>
<feature type="signal peptide" evidence="4">
    <location>
        <begin position="1"/>
        <end position="19"/>
    </location>
</feature>
<comment type="function">
    <text evidence="2">Lytic polysaccharide monooxygenase (LMPO) that depolymerizes crystalline and amorphous polysaccharides via the oxidation of scissile alpha- or beta-(1-4)-glycosidic bonds, yielding C1 and/or C4 oxidation products. Catalysis by LPMOs requires the reduction of the active-site copper from Cu(II) to Cu(I) by a reducing agent and H(2)O(2) or O(2) as a cosubstrate.</text>
</comment>
<comment type="domain">
    <text evidence="2">Has a modular structure: an endo-beta-1,4-glucanase catalytic module at the N-terminus, a linker rich in serines and threonines, and a C-terminal carbohydrate-binding module (CBM).</text>
</comment>
<dbReference type="EC" id="1.14.99.56" evidence="2"/>
<accession>A0A0D7AYH5</accession>
<dbReference type="GO" id="GO:0030248">
    <property type="term" value="F:cellulose binding"/>
    <property type="evidence" value="ECO:0007669"/>
    <property type="project" value="UniProtKB-UniRule"/>
</dbReference>
<keyword evidence="2" id="KW-0136">Cellulose degradation</keyword>
<keyword evidence="2" id="KW-0119">Carbohydrate metabolism</keyword>
<keyword evidence="2" id="KW-0964">Secreted</keyword>
<evidence type="ECO:0000256" key="1">
    <source>
        <dbReference type="ARBA" id="ARBA00023157"/>
    </source>
</evidence>
<feature type="chain" id="PRO_5002316658" description="AA9 family lytic polysaccharide monooxygenase" evidence="4">
    <location>
        <begin position="20"/>
        <end position="390"/>
    </location>
</feature>
<dbReference type="EMBL" id="KN880698">
    <property type="protein sequence ID" value="KIY63413.1"/>
    <property type="molecule type" value="Genomic_DNA"/>
</dbReference>
<comment type="catalytic activity">
    <reaction evidence="2">
        <text>[(1-&gt;4)-beta-D-glucosyl]n+m + reduced acceptor + O2 = 4-dehydro-beta-D-glucosyl-[(1-&gt;4)-beta-D-glucosyl]n-1 + [(1-&gt;4)-beta-D-glucosyl]m + acceptor + H2O.</text>
        <dbReference type="EC" id="1.14.99.56"/>
    </reaction>
</comment>
<dbReference type="OrthoDB" id="3496539at2759"/>
<evidence type="ECO:0000256" key="3">
    <source>
        <dbReference type="SAM" id="MobiDB-lite"/>
    </source>
</evidence>
<gene>
    <name evidence="6" type="ORF">CYLTODRAFT_458141</name>
</gene>
<evidence type="ECO:0000313" key="7">
    <source>
        <dbReference type="Proteomes" id="UP000054007"/>
    </source>
</evidence>
<keyword evidence="2" id="KW-0624">Polysaccharide degradation</keyword>
<feature type="region of interest" description="Disordered" evidence="3">
    <location>
        <begin position="224"/>
        <end position="328"/>
    </location>
</feature>
<keyword evidence="6" id="KW-0560">Oxidoreductase</keyword>
<evidence type="ECO:0000256" key="2">
    <source>
        <dbReference type="RuleBase" id="RU368122"/>
    </source>
</evidence>
<evidence type="ECO:0000313" key="6">
    <source>
        <dbReference type="EMBL" id="KIY63413.1"/>
    </source>
</evidence>
<dbReference type="PANTHER" id="PTHR33353:SF11">
    <property type="entry name" value="GLYCOSYLHYDROLASE FAMILY 61-7 PROTEIN"/>
    <property type="match status" value="1"/>
</dbReference>
<dbReference type="GO" id="GO:0030245">
    <property type="term" value="P:cellulose catabolic process"/>
    <property type="evidence" value="ECO:0007669"/>
    <property type="project" value="UniProtKB-UniRule"/>
</dbReference>
<keyword evidence="7" id="KW-1185">Reference proteome</keyword>
<sequence length="390" mass="38642">MKFAFSAAAALAFIQPALAHYRFTSLIGPDGTVTGAYEYVRQNTNNNSPVENLQSTDMRCNVGADSGSGTSTMEVAAGSTVGFKADQAVFHPGPYALYMGKAPEGTTAAEWDGSGSAWFKIAEKGAIIGDGTFEFDTTMTEYTGTIPSSVADGEYLLRIEHIGLHSAGAPQFYISCAQIKVSGGGSASPATVEIPGYVSISDESLSLSIYYPVPTSYDVPGPAVFGGDGSSSPAPSSSAATPASSSAAPPASSSAAEPASTSVATSPSSSAAPAPSSSAAAPASSSSAASAPSSSAASPAPSSSVATPAPSSSAAAPATSSSAAAPAPTSSTCAKDGYNCCMDAYNACAAKANSAANNGGNVDFSACSSAKDTCVAGLARRHARQWSRQL</sequence>
<dbReference type="Pfam" id="PF03443">
    <property type="entry name" value="AA9"/>
    <property type="match status" value="1"/>
</dbReference>
<organism evidence="6 7">
    <name type="scientific">Cylindrobasidium torrendii FP15055 ss-10</name>
    <dbReference type="NCBI Taxonomy" id="1314674"/>
    <lineage>
        <taxon>Eukaryota</taxon>
        <taxon>Fungi</taxon>
        <taxon>Dikarya</taxon>
        <taxon>Basidiomycota</taxon>
        <taxon>Agaricomycotina</taxon>
        <taxon>Agaricomycetes</taxon>
        <taxon>Agaricomycetidae</taxon>
        <taxon>Agaricales</taxon>
        <taxon>Marasmiineae</taxon>
        <taxon>Physalacriaceae</taxon>
        <taxon>Cylindrobasidium</taxon>
    </lineage>
</organism>
<name>A0A0D7AYH5_9AGAR</name>
<feature type="domain" description="Auxiliary Activity family 9 catalytic" evidence="5">
    <location>
        <begin position="20"/>
        <end position="217"/>
    </location>
</feature>
<protein>
    <recommendedName>
        <fullName evidence="2">AA9 family lytic polysaccharide monooxygenase</fullName>
        <ecNumber evidence="2">1.14.99.56</ecNumber>
    </recommendedName>
    <alternativeName>
        <fullName evidence="2">Endo-beta-1,4-glucanase</fullName>
    </alternativeName>
    <alternativeName>
        <fullName evidence="2">Glycosyl hydrolase 61 family protein</fullName>
    </alternativeName>
</protein>